<dbReference type="Proteomes" id="UP000181997">
    <property type="component" value="Unassembled WGS sequence"/>
</dbReference>
<organism evidence="1 2">
    <name type="scientific">[Bacillus] enclensis</name>
    <dbReference type="NCBI Taxonomy" id="1402860"/>
    <lineage>
        <taxon>Bacteria</taxon>
        <taxon>Bacillati</taxon>
        <taxon>Bacillota</taxon>
        <taxon>Bacilli</taxon>
        <taxon>Bacillales</taxon>
        <taxon>Bacillaceae</taxon>
        <taxon>Rossellomorea</taxon>
    </lineage>
</organism>
<dbReference type="Gene3D" id="3.90.1140.10">
    <property type="entry name" value="Cyclic phosphodiesterase"/>
    <property type="match status" value="1"/>
</dbReference>
<keyword evidence="1" id="KW-0436">Ligase</keyword>
<dbReference type="OrthoDB" id="463286at2"/>
<evidence type="ECO:0000313" key="1">
    <source>
        <dbReference type="EMBL" id="SCB73065.1"/>
    </source>
</evidence>
<dbReference type="RefSeq" id="WP_058297063.1">
    <property type="nucleotide sequence ID" value="NZ_FMAU01000001.1"/>
</dbReference>
<reference evidence="2" key="1">
    <citation type="submission" date="2016-08" db="EMBL/GenBank/DDBJ databases">
        <authorList>
            <person name="Varghese N."/>
            <person name="Submissions Spin"/>
        </authorList>
    </citation>
    <scope>NUCLEOTIDE SEQUENCE [LARGE SCALE GENOMIC DNA]</scope>
    <source>
        <strain evidence="2">SGD-1123</strain>
    </source>
</reference>
<dbReference type="Pfam" id="PF13563">
    <property type="entry name" value="2_5_RNA_ligase2"/>
    <property type="match status" value="1"/>
</dbReference>
<dbReference type="SUPFAM" id="SSF55144">
    <property type="entry name" value="LigT-like"/>
    <property type="match status" value="1"/>
</dbReference>
<keyword evidence="2" id="KW-1185">Reference proteome</keyword>
<name>A0A0V8HPE0_9BACI</name>
<dbReference type="PANTHER" id="PTHR36039">
    <property type="match status" value="1"/>
</dbReference>
<proteinExistence type="predicted"/>
<dbReference type="EMBL" id="FMAU01000001">
    <property type="protein sequence ID" value="SCB73065.1"/>
    <property type="molecule type" value="Genomic_DNA"/>
</dbReference>
<sequence>MYWVVALFDEQTEQLIKDVWKELRDEDISYYIDEVKDGRPHLTLASYKELDKENYIRQMDIFYDDNESFGVTFNHVGTFLNYNTLFLSPTMTQELLDFHTDHHKHFETFSTEANKLYEPGQWIPHCTLANKLEVDGLSKAFHYCVDRVGLTEGRIEEVGLIELVKQDGDAMEAPLIYSKKLK</sequence>
<protein>
    <submittedName>
        <fullName evidence="1">2'-5' RNA ligase superfamily protein</fullName>
    </submittedName>
</protein>
<gene>
    <name evidence="1" type="ORF">GA0061094_0120</name>
</gene>
<dbReference type="GO" id="GO:0016874">
    <property type="term" value="F:ligase activity"/>
    <property type="evidence" value="ECO:0007669"/>
    <property type="project" value="UniProtKB-KW"/>
</dbReference>
<dbReference type="InterPro" id="IPR009097">
    <property type="entry name" value="Cyclic_Pdiesterase"/>
</dbReference>
<evidence type="ECO:0000313" key="2">
    <source>
        <dbReference type="Proteomes" id="UP000181997"/>
    </source>
</evidence>
<dbReference type="AlphaFoldDB" id="A0A0V8HPE0"/>
<accession>A0A0V8HPE0</accession>
<dbReference type="PANTHER" id="PTHR36039:SF2">
    <property type="entry name" value="RNA LIGASE_CYCLIC NUCLEOTIDE PHOSPHODIESTERASE FAMILY PROTEIN"/>
    <property type="match status" value="1"/>
</dbReference>